<reference evidence="1 2" key="1">
    <citation type="journal article" date="2017" name="Int. J. Syst. Evol. Microbiol.">
        <title>Erythrobacter aquimixticola sp. nov., isolated from the junction between the ocean and a freshwater spring.</title>
        <authorList>
            <person name="Park S."/>
            <person name="Jung Y.T."/>
            <person name="Choi S.J."/>
            <person name="Yoon J.H."/>
        </authorList>
    </citation>
    <scope>NUCLEOTIDE SEQUENCE [LARGE SCALE GENOMIC DNA]</scope>
    <source>
        <strain evidence="1 2">JSSK-14</strain>
    </source>
</reference>
<gene>
    <name evidence="1" type="ORF">D6201_01145</name>
</gene>
<keyword evidence="2" id="KW-1185">Reference proteome</keyword>
<sequence length="377" mass="42195">MHPPIDAAGLWAMAEEAASDGDERGPRTEEDVADFRIRLESLTRSLQDDAKLSPLGHAFAHGQLWRAVRQRLELGALWSRDPEILVTDIQPPIIVVGQMRSGTTRIHRLLAADPAHAATRFCDSWNPVPRSPDTRPLWSALTLMCARTLDPWIDSIHPMGVTRPDEELGWLACALDHCAYEAQWRIPSYTAFSEARDPAPVYREFARILRTDAHFHGNASKRRVLKVPQFAEDLGTLLQQFPDAAVVMTRRCQDDTATSSASLVANQMTIQSDDVDLDWIHAETRRKIELRRSRVEQALDGFEGPLAIVDFDALGADWEAEIDRVYEALGLVLSTEAIEAMREEQNRAAESSHSAHSAQLRAFAQQNHPGFQAEASR</sequence>
<dbReference type="OrthoDB" id="9777890at2"/>
<keyword evidence="1" id="KW-0808">Transferase</keyword>
<dbReference type="InterPro" id="IPR027417">
    <property type="entry name" value="P-loop_NTPase"/>
</dbReference>
<dbReference type="Proteomes" id="UP000285232">
    <property type="component" value="Unassembled WGS sequence"/>
</dbReference>
<dbReference type="GO" id="GO:0016740">
    <property type="term" value="F:transferase activity"/>
    <property type="evidence" value="ECO:0007669"/>
    <property type="project" value="UniProtKB-KW"/>
</dbReference>
<dbReference type="EMBL" id="RAHX01000001">
    <property type="protein sequence ID" value="RJY10108.1"/>
    <property type="molecule type" value="Genomic_DNA"/>
</dbReference>
<dbReference type="SUPFAM" id="SSF52540">
    <property type="entry name" value="P-loop containing nucleoside triphosphate hydrolases"/>
    <property type="match status" value="1"/>
</dbReference>
<name>A0A419RWE9_9SPHN</name>
<dbReference type="PANTHER" id="PTHR36451:SF1">
    <property type="entry name" value="OMEGA-HYDROXY-BETA-DIHYDROMENAQUINONE-9 SULFOTRANSFERASE STF3"/>
    <property type="match status" value="1"/>
</dbReference>
<protein>
    <submittedName>
        <fullName evidence="1">Sulfotransferase</fullName>
    </submittedName>
</protein>
<dbReference type="PANTHER" id="PTHR36451">
    <property type="entry name" value="PAPS-DEPENDENT SULFOTRANSFERASE STF3"/>
    <property type="match status" value="1"/>
</dbReference>
<organism evidence="1 2">
    <name type="scientific">Aurantiacibacter aquimixticola</name>
    <dbReference type="NCBI Taxonomy" id="1958945"/>
    <lineage>
        <taxon>Bacteria</taxon>
        <taxon>Pseudomonadati</taxon>
        <taxon>Pseudomonadota</taxon>
        <taxon>Alphaproteobacteria</taxon>
        <taxon>Sphingomonadales</taxon>
        <taxon>Erythrobacteraceae</taxon>
        <taxon>Aurantiacibacter</taxon>
    </lineage>
</organism>
<dbReference type="AlphaFoldDB" id="A0A419RWE9"/>
<dbReference type="InterPro" id="IPR052736">
    <property type="entry name" value="Stf3_sulfotransferase"/>
</dbReference>
<comment type="caution">
    <text evidence="1">The sequence shown here is derived from an EMBL/GenBank/DDBJ whole genome shotgun (WGS) entry which is preliminary data.</text>
</comment>
<proteinExistence type="predicted"/>
<evidence type="ECO:0000313" key="1">
    <source>
        <dbReference type="EMBL" id="RJY10108.1"/>
    </source>
</evidence>
<accession>A0A419RWE9</accession>
<dbReference type="Gene3D" id="3.40.50.300">
    <property type="entry name" value="P-loop containing nucleotide triphosphate hydrolases"/>
    <property type="match status" value="1"/>
</dbReference>
<dbReference type="Pfam" id="PF13469">
    <property type="entry name" value="Sulfotransfer_3"/>
    <property type="match status" value="1"/>
</dbReference>
<evidence type="ECO:0000313" key="2">
    <source>
        <dbReference type="Proteomes" id="UP000285232"/>
    </source>
</evidence>